<protein>
    <recommendedName>
        <fullName evidence="5">Extracellular membrane protein CFEM domain-containing protein</fullName>
    </recommendedName>
</protein>
<feature type="region of interest" description="Disordered" evidence="1">
    <location>
        <begin position="142"/>
        <end position="199"/>
    </location>
</feature>
<feature type="chain" id="PRO_5041943543" description="Extracellular membrane protein CFEM domain-containing protein" evidence="2">
    <location>
        <begin position="22"/>
        <end position="222"/>
    </location>
</feature>
<evidence type="ECO:0000256" key="1">
    <source>
        <dbReference type="SAM" id="MobiDB-lite"/>
    </source>
</evidence>
<reference evidence="3" key="2">
    <citation type="submission" date="2023-06" db="EMBL/GenBank/DDBJ databases">
        <authorList>
            <consortium name="Lawrence Berkeley National Laboratory"/>
            <person name="Haridas S."/>
            <person name="Hensen N."/>
            <person name="Bonometti L."/>
            <person name="Westerberg I."/>
            <person name="Brannstrom I.O."/>
            <person name="Guillou S."/>
            <person name="Cros-Aarteil S."/>
            <person name="Calhoun S."/>
            <person name="Kuo A."/>
            <person name="Mondo S."/>
            <person name="Pangilinan J."/>
            <person name="Riley R."/>
            <person name="LaButti K."/>
            <person name="Andreopoulos B."/>
            <person name="Lipzen A."/>
            <person name="Chen C."/>
            <person name="Yanf M."/>
            <person name="Daum C."/>
            <person name="Ng V."/>
            <person name="Clum A."/>
            <person name="Steindorff A."/>
            <person name="Ohm R."/>
            <person name="Martin F."/>
            <person name="Silar P."/>
            <person name="Natvig D."/>
            <person name="Lalanne C."/>
            <person name="Gautier V."/>
            <person name="Ament-velasquez S.L."/>
            <person name="Kruys A."/>
            <person name="Hutchinson M.I."/>
            <person name="Powell A.J."/>
            <person name="Barry K."/>
            <person name="Miller A.N."/>
            <person name="Grigoriev I.V."/>
            <person name="Debuchy R."/>
            <person name="Gladieux P."/>
            <person name="Thoren M.H."/>
            <person name="Johannesson H."/>
        </authorList>
    </citation>
    <scope>NUCLEOTIDE SEQUENCE</scope>
    <source>
        <strain evidence="3">CBS 232.78</strain>
    </source>
</reference>
<feature type="compositionally biased region" description="Gly residues" evidence="1">
    <location>
        <begin position="157"/>
        <end position="178"/>
    </location>
</feature>
<evidence type="ECO:0008006" key="5">
    <source>
        <dbReference type="Google" id="ProtNLM"/>
    </source>
</evidence>
<keyword evidence="4" id="KW-1185">Reference proteome</keyword>
<reference evidence="3" key="1">
    <citation type="journal article" date="2023" name="Mol. Phylogenet. Evol.">
        <title>Genome-scale phylogeny and comparative genomics of the fungal order Sordariales.</title>
        <authorList>
            <person name="Hensen N."/>
            <person name="Bonometti L."/>
            <person name="Westerberg I."/>
            <person name="Brannstrom I.O."/>
            <person name="Guillou S."/>
            <person name="Cros-Aarteil S."/>
            <person name="Calhoun S."/>
            <person name="Haridas S."/>
            <person name="Kuo A."/>
            <person name="Mondo S."/>
            <person name="Pangilinan J."/>
            <person name="Riley R."/>
            <person name="LaButti K."/>
            <person name="Andreopoulos B."/>
            <person name="Lipzen A."/>
            <person name="Chen C."/>
            <person name="Yan M."/>
            <person name="Daum C."/>
            <person name="Ng V."/>
            <person name="Clum A."/>
            <person name="Steindorff A."/>
            <person name="Ohm R.A."/>
            <person name="Martin F."/>
            <person name="Silar P."/>
            <person name="Natvig D.O."/>
            <person name="Lalanne C."/>
            <person name="Gautier V."/>
            <person name="Ament-Velasquez S.L."/>
            <person name="Kruys A."/>
            <person name="Hutchinson M.I."/>
            <person name="Powell A.J."/>
            <person name="Barry K."/>
            <person name="Miller A.N."/>
            <person name="Grigoriev I.V."/>
            <person name="Debuchy R."/>
            <person name="Gladieux P."/>
            <person name="Hiltunen Thoren M."/>
            <person name="Johannesson H."/>
        </authorList>
    </citation>
    <scope>NUCLEOTIDE SEQUENCE</scope>
    <source>
        <strain evidence="3">CBS 232.78</strain>
    </source>
</reference>
<evidence type="ECO:0000256" key="2">
    <source>
        <dbReference type="SAM" id="SignalP"/>
    </source>
</evidence>
<comment type="caution">
    <text evidence="3">The sequence shown here is derived from an EMBL/GenBank/DDBJ whole genome shotgun (WGS) entry which is preliminary data.</text>
</comment>
<dbReference type="AlphaFoldDB" id="A0AAE0KB28"/>
<evidence type="ECO:0000313" key="4">
    <source>
        <dbReference type="Proteomes" id="UP001285441"/>
    </source>
</evidence>
<sequence>MPRLSTIALILFCILLRTTRASNPLFVGFNEPMCDSCQDKAFNSCPGQVTTDEFNQCICGGVGADLYVGSCIPLCVDASGFDTSYFAITLLTYCVEYFPTELCGQAQAAGVSPQHLSKYCGSGSQSGGTSATTKAVTSLPGLATKTTSRPAGTGSPTTGGGGSVAATGALGGGTGTGAVNGTNTDGDAPSSSSSKAAAPTNCVSPAWGVMFGLGAYMVNANL</sequence>
<keyword evidence="2" id="KW-0732">Signal</keyword>
<accession>A0AAE0KB28</accession>
<gene>
    <name evidence="3" type="ORF">B0H63DRAFT_564022</name>
</gene>
<evidence type="ECO:0000313" key="3">
    <source>
        <dbReference type="EMBL" id="KAK3372631.1"/>
    </source>
</evidence>
<organism evidence="3 4">
    <name type="scientific">Podospora didyma</name>
    <dbReference type="NCBI Taxonomy" id="330526"/>
    <lineage>
        <taxon>Eukaryota</taxon>
        <taxon>Fungi</taxon>
        <taxon>Dikarya</taxon>
        <taxon>Ascomycota</taxon>
        <taxon>Pezizomycotina</taxon>
        <taxon>Sordariomycetes</taxon>
        <taxon>Sordariomycetidae</taxon>
        <taxon>Sordariales</taxon>
        <taxon>Podosporaceae</taxon>
        <taxon>Podospora</taxon>
    </lineage>
</organism>
<feature type="compositionally biased region" description="Low complexity" evidence="1">
    <location>
        <begin position="179"/>
        <end position="199"/>
    </location>
</feature>
<proteinExistence type="predicted"/>
<dbReference type="EMBL" id="JAULSW010000008">
    <property type="protein sequence ID" value="KAK3372631.1"/>
    <property type="molecule type" value="Genomic_DNA"/>
</dbReference>
<dbReference type="Proteomes" id="UP001285441">
    <property type="component" value="Unassembled WGS sequence"/>
</dbReference>
<name>A0AAE0KB28_9PEZI</name>
<feature type="signal peptide" evidence="2">
    <location>
        <begin position="1"/>
        <end position="21"/>
    </location>
</feature>